<sequence>MSMRPLFALMAFLLSACAGGVGQDGRGYPSLARRPVESQGAGGSEEAAVAAVAAPAEDPALKEQLAALARQAEQGREKFDRLYGEVAGSIRVSASAPVASEQWVVAQQALGRLEQARYDSVYVLASLDTLYVQRMRDVAEGTATGGVEQVGAARDKVLAEVDSQNDRVDRLRAVLKQP</sequence>
<evidence type="ECO:0000313" key="3">
    <source>
        <dbReference type="Proteomes" id="UP000571950"/>
    </source>
</evidence>
<name>A0A7W6BKG7_9SPHN</name>
<accession>A0A7W6BKG7</accession>
<dbReference type="EMBL" id="JACIDT010000007">
    <property type="protein sequence ID" value="MBB3926616.1"/>
    <property type="molecule type" value="Genomic_DNA"/>
</dbReference>
<feature type="chain" id="PRO_5031205398" description="Lipoprotein" evidence="1">
    <location>
        <begin position="19"/>
        <end position="178"/>
    </location>
</feature>
<dbReference type="PROSITE" id="PS51257">
    <property type="entry name" value="PROKAR_LIPOPROTEIN"/>
    <property type="match status" value="1"/>
</dbReference>
<comment type="caution">
    <text evidence="2">The sequence shown here is derived from an EMBL/GenBank/DDBJ whole genome shotgun (WGS) entry which is preliminary data.</text>
</comment>
<protein>
    <recommendedName>
        <fullName evidence="4">Lipoprotein</fullName>
    </recommendedName>
</protein>
<evidence type="ECO:0000313" key="2">
    <source>
        <dbReference type="EMBL" id="MBB3926616.1"/>
    </source>
</evidence>
<proteinExistence type="predicted"/>
<feature type="signal peptide" evidence="1">
    <location>
        <begin position="1"/>
        <end position="18"/>
    </location>
</feature>
<dbReference type="AlphaFoldDB" id="A0A7W6BKG7"/>
<evidence type="ECO:0008006" key="4">
    <source>
        <dbReference type="Google" id="ProtNLM"/>
    </source>
</evidence>
<keyword evidence="3" id="KW-1185">Reference proteome</keyword>
<dbReference type="RefSeq" id="WP_188072118.1">
    <property type="nucleotide sequence ID" value="NZ_BSPS01000159.1"/>
</dbReference>
<gene>
    <name evidence="2" type="ORF">GGR43_002336</name>
</gene>
<organism evidence="2 3">
    <name type="scientific">Sphingobium jiangsuense</name>
    <dbReference type="NCBI Taxonomy" id="870476"/>
    <lineage>
        <taxon>Bacteria</taxon>
        <taxon>Pseudomonadati</taxon>
        <taxon>Pseudomonadota</taxon>
        <taxon>Alphaproteobacteria</taxon>
        <taxon>Sphingomonadales</taxon>
        <taxon>Sphingomonadaceae</taxon>
        <taxon>Sphingobium</taxon>
    </lineage>
</organism>
<reference evidence="2 3" key="1">
    <citation type="submission" date="2020-08" db="EMBL/GenBank/DDBJ databases">
        <title>Genomic Encyclopedia of Type Strains, Phase IV (KMG-IV): sequencing the most valuable type-strain genomes for metagenomic binning, comparative biology and taxonomic classification.</title>
        <authorList>
            <person name="Goeker M."/>
        </authorList>
    </citation>
    <scope>NUCLEOTIDE SEQUENCE [LARGE SCALE GENOMIC DNA]</scope>
    <source>
        <strain evidence="2 3">DSM 26189</strain>
    </source>
</reference>
<keyword evidence="1" id="KW-0732">Signal</keyword>
<dbReference type="Proteomes" id="UP000571950">
    <property type="component" value="Unassembled WGS sequence"/>
</dbReference>
<evidence type="ECO:0000256" key="1">
    <source>
        <dbReference type="SAM" id="SignalP"/>
    </source>
</evidence>